<dbReference type="InterPro" id="IPR052016">
    <property type="entry name" value="Bact_Sigma-Reg"/>
</dbReference>
<dbReference type="SMART" id="SM00091">
    <property type="entry name" value="PAS"/>
    <property type="match status" value="1"/>
</dbReference>
<dbReference type="Pfam" id="PF00989">
    <property type="entry name" value="PAS"/>
    <property type="match status" value="1"/>
</dbReference>
<keyword evidence="1" id="KW-0378">Hydrolase</keyword>
<reference evidence="3 4" key="1">
    <citation type="submission" date="2020-08" db="EMBL/GenBank/DDBJ databases">
        <title>Genomic Encyclopedia of Type Strains, Phase III (KMG-III): the genomes of soil and plant-associated and newly described type strains.</title>
        <authorList>
            <person name="Whitman W."/>
        </authorList>
    </citation>
    <scope>NUCLEOTIDE SEQUENCE [LARGE SCALE GENOMIC DNA]</scope>
    <source>
        <strain evidence="3 4">CECT 3237</strain>
    </source>
</reference>
<dbReference type="InterPro" id="IPR036890">
    <property type="entry name" value="HATPase_C_sf"/>
</dbReference>
<dbReference type="Pfam" id="PF13492">
    <property type="entry name" value="GAF_3"/>
    <property type="match status" value="1"/>
</dbReference>
<dbReference type="Pfam" id="PF13581">
    <property type="entry name" value="HATPase_c_2"/>
    <property type="match status" value="1"/>
</dbReference>
<dbReference type="EMBL" id="JACHXE010000001">
    <property type="protein sequence ID" value="MBB3075658.1"/>
    <property type="molecule type" value="Genomic_DNA"/>
</dbReference>
<dbReference type="SUPFAM" id="SSF81606">
    <property type="entry name" value="PP2C-like"/>
    <property type="match status" value="1"/>
</dbReference>
<dbReference type="SUPFAM" id="SSF55874">
    <property type="entry name" value="ATPase domain of HSP90 chaperone/DNA topoisomerase II/histidine kinase"/>
    <property type="match status" value="1"/>
</dbReference>
<dbReference type="Pfam" id="PF01590">
    <property type="entry name" value="GAF"/>
    <property type="match status" value="1"/>
</dbReference>
<keyword evidence="4" id="KW-1185">Reference proteome</keyword>
<dbReference type="SMART" id="SM00065">
    <property type="entry name" value="GAF"/>
    <property type="match status" value="2"/>
</dbReference>
<dbReference type="CDD" id="cd00130">
    <property type="entry name" value="PAS"/>
    <property type="match status" value="1"/>
</dbReference>
<gene>
    <name evidence="3" type="ORF">FHS41_002127</name>
</gene>
<feature type="domain" description="PAS" evidence="2">
    <location>
        <begin position="160"/>
        <end position="190"/>
    </location>
</feature>
<accession>A0A7W4ZNB7</accession>
<dbReference type="InterPro" id="IPR003018">
    <property type="entry name" value="GAF"/>
</dbReference>
<dbReference type="FunFam" id="3.60.40.10:FF:000034">
    <property type="entry name" value="PAS domain S-box protein"/>
    <property type="match status" value="1"/>
</dbReference>
<sequence>MITARAAASFEPVGRSVASARSFVRDTLQGWGFADIVDDAVVLTSELVTNAVVHAGTSADLLCLRSDEGVRIEVADRYPEREIPLQGTAINMGSPDREGGRGLQLCAALAGRWGVEYTPTHKTVWFQLDLPARAVGTRAAGPALPADLLPLADGRVRVAVIQIDRTGHITAWSEDAEELFGYPAEQVTGKPLTDLAAWPHTPGTSTGIAEALQLSRWEGSYGIRAASGRVTPVYASHLRVRDTGGEPSTVCLLVRDHERAVLQTPLRVPASDTSTTSEGQGTDPFEVFIGYPAPDDLDGLLQRTVERARDMLDGDSAFLLLATDDETELEVRASTGLPSARQRFARVPVEAGPGRYGSARMPAVHDDLTAVPGAVPLLNGTGMRSIVTVPLKVEGRLTGSLGVAAEAPARYSNEEALRLQFAADRIALAVESARLGELERLRRGSLNFLVEASDLLAGTLDRDQTLALMAQMTVPTLATWCAVYTIAHQASEPYLSYVLHEDEELIDGIKSLLSKVPPPDPVPTPGARVWTAPGEVAHQAALRSSMRSLGLSGGPTRQVTPGIGPTLATASAVGGETVVLPLVARNRVIGMLTLGKPTDEHFRQEILELAEDLSRRAALALDNARLYSERTAISQALQRSLLPPELPVIAGVEVEVIYRAAGEGNEVGGDFYDVFPIRDGAYGFAIGDVCGTGPNAAAVTGLARHALRLLAREGLSGPAVLERLNSAILDEGARSRFLTLLYGEMRPQEDGSAELKVVCAGHPLPLRLRQDGSVEPAAEPQPLLGVIEDLELYEQTVTLDPGDVLLCVTDGVTERREGARMLGDDGLADVLTTCTGLTAGAVAARIMRAVERFASDAPSDDMAILAMRVPGLHKD</sequence>
<dbReference type="GO" id="GO:0006355">
    <property type="term" value="P:regulation of DNA-templated transcription"/>
    <property type="evidence" value="ECO:0007669"/>
    <property type="project" value="InterPro"/>
</dbReference>
<dbReference type="PANTHER" id="PTHR43156:SF2">
    <property type="entry name" value="STAGE II SPORULATION PROTEIN E"/>
    <property type="match status" value="1"/>
</dbReference>
<dbReference type="GO" id="GO:0016791">
    <property type="term" value="F:phosphatase activity"/>
    <property type="evidence" value="ECO:0007669"/>
    <property type="project" value="TreeGrafter"/>
</dbReference>
<name>A0A7W4ZNB7_9ACTN</name>
<dbReference type="Gene3D" id="3.30.565.10">
    <property type="entry name" value="Histidine kinase-like ATPase, C-terminal domain"/>
    <property type="match status" value="1"/>
</dbReference>
<dbReference type="SMART" id="SM00331">
    <property type="entry name" value="PP2C_SIG"/>
    <property type="match status" value="1"/>
</dbReference>
<dbReference type="InterPro" id="IPR013767">
    <property type="entry name" value="PAS_fold"/>
</dbReference>
<protein>
    <submittedName>
        <fullName evidence="3">PAS domain S-box-containing protein</fullName>
    </submittedName>
</protein>
<comment type="caution">
    <text evidence="3">The sequence shown here is derived from an EMBL/GenBank/DDBJ whole genome shotgun (WGS) entry which is preliminary data.</text>
</comment>
<dbReference type="InterPro" id="IPR000014">
    <property type="entry name" value="PAS"/>
</dbReference>
<evidence type="ECO:0000259" key="2">
    <source>
        <dbReference type="PROSITE" id="PS50112"/>
    </source>
</evidence>
<dbReference type="SUPFAM" id="SSF55781">
    <property type="entry name" value="GAF domain-like"/>
    <property type="match status" value="2"/>
</dbReference>
<dbReference type="FunFam" id="3.30.450.40:FF:000028">
    <property type="entry name" value="PAS domain S-box"/>
    <property type="match status" value="1"/>
</dbReference>
<dbReference type="InterPro" id="IPR036457">
    <property type="entry name" value="PPM-type-like_dom_sf"/>
</dbReference>
<dbReference type="InterPro" id="IPR035965">
    <property type="entry name" value="PAS-like_dom_sf"/>
</dbReference>
<dbReference type="CDD" id="cd16936">
    <property type="entry name" value="HATPase_RsbW-like"/>
    <property type="match status" value="1"/>
</dbReference>
<dbReference type="FunFam" id="3.30.450.40:FF:000029">
    <property type="entry name" value="PAS domain S-box"/>
    <property type="match status" value="1"/>
</dbReference>
<dbReference type="InterPro" id="IPR003594">
    <property type="entry name" value="HATPase_dom"/>
</dbReference>
<evidence type="ECO:0000313" key="4">
    <source>
        <dbReference type="Proteomes" id="UP000572907"/>
    </source>
</evidence>
<evidence type="ECO:0000256" key="1">
    <source>
        <dbReference type="ARBA" id="ARBA00022801"/>
    </source>
</evidence>
<proteinExistence type="predicted"/>
<dbReference type="Pfam" id="PF07228">
    <property type="entry name" value="SpoIIE"/>
    <property type="match status" value="1"/>
</dbReference>
<dbReference type="Proteomes" id="UP000572907">
    <property type="component" value="Unassembled WGS sequence"/>
</dbReference>
<dbReference type="InterPro" id="IPR001932">
    <property type="entry name" value="PPM-type_phosphatase-like_dom"/>
</dbReference>
<dbReference type="SUPFAM" id="SSF55785">
    <property type="entry name" value="PYP-like sensor domain (PAS domain)"/>
    <property type="match status" value="1"/>
</dbReference>
<organism evidence="3 4">
    <name type="scientific">Streptomyces violarus</name>
    <dbReference type="NCBI Taxonomy" id="67380"/>
    <lineage>
        <taxon>Bacteria</taxon>
        <taxon>Bacillati</taxon>
        <taxon>Actinomycetota</taxon>
        <taxon>Actinomycetes</taxon>
        <taxon>Kitasatosporales</taxon>
        <taxon>Streptomycetaceae</taxon>
        <taxon>Streptomyces</taxon>
    </lineage>
</organism>
<evidence type="ECO:0000313" key="3">
    <source>
        <dbReference type="EMBL" id="MBB3075658.1"/>
    </source>
</evidence>
<dbReference type="Gene3D" id="3.30.450.20">
    <property type="entry name" value="PAS domain"/>
    <property type="match status" value="1"/>
</dbReference>
<dbReference type="Gene3D" id="3.30.450.40">
    <property type="match status" value="2"/>
</dbReference>
<dbReference type="NCBIfam" id="TIGR00229">
    <property type="entry name" value="sensory_box"/>
    <property type="match status" value="1"/>
</dbReference>
<dbReference type="PANTHER" id="PTHR43156">
    <property type="entry name" value="STAGE II SPORULATION PROTEIN E-RELATED"/>
    <property type="match status" value="1"/>
</dbReference>
<dbReference type="PROSITE" id="PS50112">
    <property type="entry name" value="PAS"/>
    <property type="match status" value="1"/>
</dbReference>
<dbReference type="InterPro" id="IPR029016">
    <property type="entry name" value="GAF-like_dom_sf"/>
</dbReference>
<dbReference type="Gene3D" id="3.60.40.10">
    <property type="entry name" value="PPM-type phosphatase domain"/>
    <property type="match status" value="1"/>
</dbReference>
<dbReference type="AlphaFoldDB" id="A0A7W4ZNB7"/>